<dbReference type="AlphaFoldDB" id="A0A9P4SDP2"/>
<comment type="caution">
    <text evidence="2">The sequence shown here is derived from an EMBL/GenBank/DDBJ whole genome shotgun (WGS) entry which is preliminary data.</text>
</comment>
<dbReference type="OrthoDB" id="10037289at2759"/>
<organism evidence="2 3">
    <name type="scientific">Patellaria atrata CBS 101060</name>
    <dbReference type="NCBI Taxonomy" id="1346257"/>
    <lineage>
        <taxon>Eukaryota</taxon>
        <taxon>Fungi</taxon>
        <taxon>Dikarya</taxon>
        <taxon>Ascomycota</taxon>
        <taxon>Pezizomycotina</taxon>
        <taxon>Dothideomycetes</taxon>
        <taxon>Dothideomycetes incertae sedis</taxon>
        <taxon>Patellariales</taxon>
        <taxon>Patellariaceae</taxon>
        <taxon>Patellaria</taxon>
    </lineage>
</organism>
<sequence>MPPARIIGGPPHNANASKAKEVQSGPASSSSREPLAEVRNGKPRSTKPAANNGHRPAGMHPDFIKMLEESRRKREAAEAVEQAAREKHERELDAEKDYVTIGRPWWDWSREHDLGFFSDTPKEKREELTREYEKQRVTYSNKPSAEFPEWKWVMSKRATLMLEDFDELLKKRDPDEYDVYFGSNFFGYGVQEVIDTHMQSFFEEYRKGNSNTLLLWSYMEAMAFFLAGGSGAMHAWYMCDDSERNFEQLLIIGVALLTMLNTFEKEI</sequence>
<gene>
    <name evidence="2" type="ORF">M501DRAFT_1016001</name>
</gene>
<keyword evidence="3" id="KW-1185">Reference proteome</keyword>
<proteinExistence type="predicted"/>
<feature type="region of interest" description="Disordered" evidence="1">
    <location>
        <begin position="71"/>
        <end position="90"/>
    </location>
</feature>
<evidence type="ECO:0000313" key="3">
    <source>
        <dbReference type="Proteomes" id="UP000799429"/>
    </source>
</evidence>
<dbReference type="Proteomes" id="UP000799429">
    <property type="component" value="Unassembled WGS sequence"/>
</dbReference>
<evidence type="ECO:0000313" key="2">
    <source>
        <dbReference type="EMBL" id="KAF2839917.1"/>
    </source>
</evidence>
<name>A0A9P4SDP2_9PEZI</name>
<feature type="region of interest" description="Disordered" evidence="1">
    <location>
        <begin position="1"/>
        <end position="65"/>
    </location>
</feature>
<dbReference type="EMBL" id="MU006094">
    <property type="protein sequence ID" value="KAF2839917.1"/>
    <property type="molecule type" value="Genomic_DNA"/>
</dbReference>
<reference evidence="2" key="1">
    <citation type="journal article" date="2020" name="Stud. Mycol.">
        <title>101 Dothideomycetes genomes: a test case for predicting lifestyles and emergence of pathogens.</title>
        <authorList>
            <person name="Haridas S."/>
            <person name="Albert R."/>
            <person name="Binder M."/>
            <person name="Bloem J."/>
            <person name="Labutti K."/>
            <person name="Salamov A."/>
            <person name="Andreopoulos B."/>
            <person name="Baker S."/>
            <person name="Barry K."/>
            <person name="Bills G."/>
            <person name="Bluhm B."/>
            <person name="Cannon C."/>
            <person name="Castanera R."/>
            <person name="Culley D."/>
            <person name="Daum C."/>
            <person name="Ezra D."/>
            <person name="Gonzalez J."/>
            <person name="Henrissat B."/>
            <person name="Kuo A."/>
            <person name="Liang C."/>
            <person name="Lipzen A."/>
            <person name="Lutzoni F."/>
            <person name="Magnuson J."/>
            <person name="Mondo S."/>
            <person name="Nolan M."/>
            <person name="Ohm R."/>
            <person name="Pangilinan J."/>
            <person name="Park H.-J."/>
            <person name="Ramirez L."/>
            <person name="Alfaro M."/>
            <person name="Sun H."/>
            <person name="Tritt A."/>
            <person name="Yoshinaga Y."/>
            <person name="Zwiers L.-H."/>
            <person name="Turgeon B."/>
            <person name="Goodwin S."/>
            <person name="Spatafora J."/>
            <person name="Crous P."/>
            <person name="Grigoriev I."/>
        </authorList>
    </citation>
    <scope>NUCLEOTIDE SEQUENCE</scope>
    <source>
        <strain evidence="2">CBS 101060</strain>
    </source>
</reference>
<evidence type="ECO:0000256" key="1">
    <source>
        <dbReference type="SAM" id="MobiDB-lite"/>
    </source>
</evidence>
<accession>A0A9P4SDP2</accession>
<protein>
    <submittedName>
        <fullName evidence="2">Uncharacterized protein</fullName>
    </submittedName>
</protein>